<keyword evidence="2" id="KW-1185">Reference proteome</keyword>
<name>A0A6A6AT35_9PEZI</name>
<dbReference type="EMBL" id="ML995641">
    <property type="protein sequence ID" value="KAF2135182.1"/>
    <property type="molecule type" value="Genomic_DNA"/>
</dbReference>
<protein>
    <submittedName>
        <fullName evidence="1">Uncharacterized protein</fullName>
    </submittedName>
</protein>
<gene>
    <name evidence="1" type="ORF">K452DRAFT_293422</name>
</gene>
<accession>A0A6A6AT35</accession>
<evidence type="ECO:0000313" key="1">
    <source>
        <dbReference type="EMBL" id="KAF2135182.1"/>
    </source>
</evidence>
<dbReference type="AlphaFoldDB" id="A0A6A6AT35"/>
<dbReference type="Proteomes" id="UP000799438">
    <property type="component" value="Unassembled WGS sequence"/>
</dbReference>
<dbReference type="GeneID" id="54299061"/>
<organism evidence="1 2">
    <name type="scientific">Aplosporella prunicola CBS 121167</name>
    <dbReference type="NCBI Taxonomy" id="1176127"/>
    <lineage>
        <taxon>Eukaryota</taxon>
        <taxon>Fungi</taxon>
        <taxon>Dikarya</taxon>
        <taxon>Ascomycota</taxon>
        <taxon>Pezizomycotina</taxon>
        <taxon>Dothideomycetes</taxon>
        <taxon>Dothideomycetes incertae sedis</taxon>
        <taxon>Botryosphaeriales</taxon>
        <taxon>Aplosporellaceae</taxon>
        <taxon>Aplosporella</taxon>
    </lineage>
</organism>
<sequence>MPCRVSQAAVHGSARTRTCFALLARCGEKHPKVGRTCSGAQVGPAHPHAHAPHARSLARLQPLTRAPAVPLPSHENGPHQPLNLRPAPMDAPIAGFCVVAKDGGEGAANGDLGFGGVGLRGLLALLIPRGERREAGTMADGKEE</sequence>
<dbReference type="RefSeq" id="XP_033390901.1">
    <property type="nucleotide sequence ID" value="XM_033541565.1"/>
</dbReference>
<reference evidence="1" key="1">
    <citation type="journal article" date="2020" name="Stud. Mycol.">
        <title>101 Dothideomycetes genomes: a test case for predicting lifestyles and emergence of pathogens.</title>
        <authorList>
            <person name="Haridas S."/>
            <person name="Albert R."/>
            <person name="Binder M."/>
            <person name="Bloem J."/>
            <person name="Labutti K."/>
            <person name="Salamov A."/>
            <person name="Andreopoulos B."/>
            <person name="Baker S."/>
            <person name="Barry K."/>
            <person name="Bills G."/>
            <person name="Bluhm B."/>
            <person name="Cannon C."/>
            <person name="Castanera R."/>
            <person name="Culley D."/>
            <person name="Daum C."/>
            <person name="Ezra D."/>
            <person name="Gonzalez J."/>
            <person name="Henrissat B."/>
            <person name="Kuo A."/>
            <person name="Liang C."/>
            <person name="Lipzen A."/>
            <person name="Lutzoni F."/>
            <person name="Magnuson J."/>
            <person name="Mondo S."/>
            <person name="Nolan M."/>
            <person name="Ohm R."/>
            <person name="Pangilinan J."/>
            <person name="Park H.-J."/>
            <person name="Ramirez L."/>
            <person name="Alfaro M."/>
            <person name="Sun H."/>
            <person name="Tritt A."/>
            <person name="Yoshinaga Y."/>
            <person name="Zwiers L.-H."/>
            <person name="Turgeon B."/>
            <person name="Goodwin S."/>
            <person name="Spatafora J."/>
            <person name="Crous P."/>
            <person name="Grigoriev I."/>
        </authorList>
    </citation>
    <scope>NUCLEOTIDE SEQUENCE</scope>
    <source>
        <strain evidence="1">CBS 121167</strain>
    </source>
</reference>
<proteinExistence type="predicted"/>
<evidence type="ECO:0000313" key="2">
    <source>
        <dbReference type="Proteomes" id="UP000799438"/>
    </source>
</evidence>